<sequence length="346" mass="36353">MSAPPPPAAAAGASTSAPVAGPSNLRQKAQPETPTHAQTKPFSNIPPHFRPAFSAGPVTSTPVVQRQSGPTTTNQPQPQLRTPLQTPAQKVHETTRAQSARPNQPLFQPPAPATVVETAPTDPPPRPPPQAERADAIQEDEEPSCTSYFGSEDDNFLAEMDLGIGGPIDFDEGLDGVEIESIGSAGSAEEKRERERQPPQQPEKEKDKGRSIARSIRAAVAEALGEVDPATGAEEKSGESGGDAAEQTGMRQPFREPQGRLVPIIDAKSTGSFSYPKLQGLNTGTKRGAESMGESSSVLGRRSGQAAPLGMMGPASHARRSSGGAPRYPLGELSVDTTGDVKRARR</sequence>
<name>A0A067MBR5_BOTB1</name>
<feature type="compositionally biased region" description="Polar residues" evidence="1">
    <location>
        <begin position="57"/>
        <end position="69"/>
    </location>
</feature>
<dbReference type="InParanoid" id="A0A067MBR5"/>
<evidence type="ECO:0000313" key="2">
    <source>
        <dbReference type="EMBL" id="KDQ09036.1"/>
    </source>
</evidence>
<feature type="compositionally biased region" description="Polar residues" evidence="1">
    <location>
        <begin position="24"/>
        <end position="42"/>
    </location>
</feature>
<feature type="compositionally biased region" description="Low complexity" evidence="1">
    <location>
        <begin position="9"/>
        <end position="23"/>
    </location>
</feature>
<proteinExistence type="predicted"/>
<keyword evidence="3" id="KW-1185">Reference proteome</keyword>
<feature type="compositionally biased region" description="Pro residues" evidence="1">
    <location>
        <begin position="121"/>
        <end position="130"/>
    </location>
</feature>
<feature type="region of interest" description="Disordered" evidence="1">
    <location>
        <begin position="165"/>
        <end position="346"/>
    </location>
</feature>
<feature type="compositionally biased region" description="Basic and acidic residues" evidence="1">
    <location>
        <begin position="188"/>
        <end position="210"/>
    </location>
</feature>
<dbReference type="HOGENOM" id="CLU_801650_0_0_1"/>
<evidence type="ECO:0000313" key="3">
    <source>
        <dbReference type="Proteomes" id="UP000027195"/>
    </source>
</evidence>
<feature type="compositionally biased region" description="Acidic residues" evidence="1">
    <location>
        <begin position="169"/>
        <end position="178"/>
    </location>
</feature>
<protein>
    <submittedName>
        <fullName evidence="2">Uncharacterized protein</fullName>
    </submittedName>
</protein>
<evidence type="ECO:0000256" key="1">
    <source>
        <dbReference type="SAM" id="MobiDB-lite"/>
    </source>
</evidence>
<dbReference type="EMBL" id="KL198083">
    <property type="protein sequence ID" value="KDQ09036.1"/>
    <property type="molecule type" value="Genomic_DNA"/>
</dbReference>
<reference evidence="3" key="1">
    <citation type="journal article" date="2014" name="Proc. Natl. Acad. Sci. U.S.A.">
        <title>Extensive sampling of basidiomycete genomes demonstrates inadequacy of the white-rot/brown-rot paradigm for wood decay fungi.</title>
        <authorList>
            <person name="Riley R."/>
            <person name="Salamov A.A."/>
            <person name="Brown D.W."/>
            <person name="Nagy L.G."/>
            <person name="Floudas D."/>
            <person name="Held B.W."/>
            <person name="Levasseur A."/>
            <person name="Lombard V."/>
            <person name="Morin E."/>
            <person name="Otillar R."/>
            <person name="Lindquist E.A."/>
            <person name="Sun H."/>
            <person name="LaButti K.M."/>
            <person name="Schmutz J."/>
            <person name="Jabbour D."/>
            <person name="Luo H."/>
            <person name="Baker S.E."/>
            <person name="Pisabarro A.G."/>
            <person name="Walton J.D."/>
            <person name="Blanchette R.A."/>
            <person name="Henrissat B."/>
            <person name="Martin F."/>
            <person name="Cullen D."/>
            <person name="Hibbett D.S."/>
            <person name="Grigoriev I.V."/>
        </authorList>
    </citation>
    <scope>NUCLEOTIDE SEQUENCE [LARGE SCALE GENOMIC DNA]</scope>
    <source>
        <strain evidence="3">FD-172 SS1</strain>
    </source>
</reference>
<accession>A0A067MBR5</accession>
<feature type="compositionally biased region" description="Low complexity" evidence="1">
    <location>
        <begin position="70"/>
        <end position="89"/>
    </location>
</feature>
<dbReference type="AlphaFoldDB" id="A0A067MBR5"/>
<feature type="region of interest" description="Disordered" evidence="1">
    <location>
        <begin position="1"/>
        <end position="153"/>
    </location>
</feature>
<dbReference type="Proteomes" id="UP000027195">
    <property type="component" value="Unassembled WGS sequence"/>
</dbReference>
<feature type="compositionally biased region" description="Polar residues" evidence="1">
    <location>
        <begin position="96"/>
        <end position="106"/>
    </location>
</feature>
<dbReference type="OrthoDB" id="3071366at2759"/>
<organism evidence="2 3">
    <name type="scientific">Botryobasidium botryosum (strain FD-172 SS1)</name>
    <dbReference type="NCBI Taxonomy" id="930990"/>
    <lineage>
        <taxon>Eukaryota</taxon>
        <taxon>Fungi</taxon>
        <taxon>Dikarya</taxon>
        <taxon>Basidiomycota</taxon>
        <taxon>Agaricomycotina</taxon>
        <taxon>Agaricomycetes</taxon>
        <taxon>Cantharellales</taxon>
        <taxon>Botryobasidiaceae</taxon>
        <taxon>Botryobasidium</taxon>
    </lineage>
</organism>
<gene>
    <name evidence="2" type="ORF">BOTBODRAFT_538071</name>
</gene>